<keyword evidence="2 7" id="KW-0812">Transmembrane</keyword>
<feature type="transmembrane region" description="Helical" evidence="7">
    <location>
        <begin position="44"/>
        <end position="64"/>
    </location>
</feature>
<feature type="transmembrane region" description="Helical" evidence="7">
    <location>
        <begin position="76"/>
        <end position="94"/>
    </location>
</feature>
<feature type="transmembrane region" description="Helical" evidence="7">
    <location>
        <begin position="6"/>
        <end position="24"/>
    </location>
</feature>
<dbReference type="InterPro" id="IPR051689">
    <property type="entry name" value="Sterol_desaturase/TMEM195"/>
</dbReference>
<protein>
    <submittedName>
        <fullName evidence="9">Sterol desaturase family protein</fullName>
    </submittedName>
</protein>
<evidence type="ECO:0000313" key="10">
    <source>
        <dbReference type="Proteomes" id="UP000285211"/>
    </source>
</evidence>
<evidence type="ECO:0000256" key="6">
    <source>
        <dbReference type="ARBA" id="ARBA00023136"/>
    </source>
</evidence>
<evidence type="ECO:0000256" key="7">
    <source>
        <dbReference type="SAM" id="Phobius"/>
    </source>
</evidence>
<dbReference type="EMBL" id="SACJ01000009">
    <property type="protein sequence ID" value="RVT73969.1"/>
    <property type="molecule type" value="Genomic_DNA"/>
</dbReference>
<dbReference type="PANTHER" id="PTHR21624:SF1">
    <property type="entry name" value="ALKYLGLYCEROL MONOOXYGENASE"/>
    <property type="match status" value="1"/>
</dbReference>
<keyword evidence="6 7" id="KW-0472">Membrane</keyword>
<dbReference type="OrthoDB" id="9770329at2"/>
<dbReference type="GO" id="GO:0005506">
    <property type="term" value="F:iron ion binding"/>
    <property type="evidence" value="ECO:0007669"/>
    <property type="project" value="InterPro"/>
</dbReference>
<dbReference type="Pfam" id="PF04116">
    <property type="entry name" value="FA_hydroxylase"/>
    <property type="match status" value="1"/>
</dbReference>
<reference evidence="9 10" key="1">
    <citation type="submission" date="2019-01" db="EMBL/GenBank/DDBJ databases">
        <authorList>
            <person name="Chen W.-M."/>
        </authorList>
    </citation>
    <scope>NUCLEOTIDE SEQUENCE [LARGE SCALE GENOMIC DNA]</scope>
    <source>
        <strain evidence="9 10">BBQ-12</strain>
    </source>
</reference>
<dbReference type="RefSeq" id="WP_128196478.1">
    <property type="nucleotide sequence ID" value="NZ_SACJ01000009.1"/>
</dbReference>
<evidence type="ECO:0000256" key="2">
    <source>
        <dbReference type="ARBA" id="ARBA00022692"/>
    </source>
</evidence>
<evidence type="ECO:0000256" key="1">
    <source>
        <dbReference type="ARBA" id="ARBA00004127"/>
    </source>
</evidence>
<comment type="caution">
    <text evidence="9">The sequence shown here is derived from an EMBL/GenBank/DDBJ whole genome shotgun (WGS) entry which is preliminary data.</text>
</comment>
<dbReference type="GO" id="GO:0006643">
    <property type="term" value="P:membrane lipid metabolic process"/>
    <property type="evidence" value="ECO:0007669"/>
    <property type="project" value="TreeGrafter"/>
</dbReference>
<organism evidence="9 10">
    <name type="scientific">Flavobacterium sufflavum</name>
    <dbReference type="NCBI Taxonomy" id="1921138"/>
    <lineage>
        <taxon>Bacteria</taxon>
        <taxon>Pseudomonadati</taxon>
        <taxon>Bacteroidota</taxon>
        <taxon>Flavobacteriia</taxon>
        <taxon>Flavobacteriales</taxon>
        <taxon>Flavobacteriaceae</taxon>
        <taxon>Flavobacterium</taxon>
    </lineage>
</organism>
<evidence type="ECO:0000256" key="4">
    <source>
        <dbReference type="ARBA" id="ARBA00023002"/>
    </source>
</evidence>
<gene>
    <name evidence="9" type="ORF">EOD40_13705</name>
</gene>
<feature type="transmembrane region" description="Helical" evidence="7">
    <location>
        <begin position="135"/>
        <end position="158"/>
    </location>
</feature>
<dbReference type="GO" id="GO:0016020">
    <property type="term" value="C:membrane"/>
    <property type="evidence" value="ECO:0007669"/>
    <property type="project" value="GOC"/>
</dbReference>
<dbReference type="GO" id="GO:0012505">
    <property type="term" value="C:endomembrane system"/>
    <property type="evidence" value="ECO:0007669"/>
    <property type="project" value="UniProtKB-SubCell"/>
</dbReference>
<evidence type="ECO:0000256" key="5">
    <source>
        <dbReference type="ARBA" id="ARBA00023098"/>
    </source>
</evidence>
<evidence type="ECO:0000259" key="8">
    <source>
        <dbReference type="Pfam" id="PF04116"/>
    </source>
</evidence>
<keyword evidence="4" id="KW-0560">Oxidoreductase</keyword>
<dbReference type="InterPro" id="IPR006694">
    <property type="entry name" value="Fatty_acid_hydroxylase"/>
</dbReference>
<keyword evidence="3 7" id="KW-1133">Transmembrane helix</keyword>
<dbReference type="Proteomes" id="UP000285211">
    <property type="component" value="Unassembled WGS sequence"/>
</dbReference>
<accession>A0A437KQE9</accession>
<keyword evidence="10" id="KW-1185">Reference proteome</keyword>
<keyword evidence="5" id="KW-0443">Lipid metabolism</keyword>
<dbReference type="GO" id="GO:0050479">
    <property type="term" value="F:glyceryl-ether monooxygenase activity"/>
    <property type="evidence" value="ECO:0007669"/>
    <property type="project" value="TreeGrafter"/>
</dbReference>
<feature type="domain" description="Fatty acid hydroxylase" evidence="8">
    <location>
        <begin position="81"/>
        <end position="214"/>
    </location>
</feature>
<dbReference type="PANTHER" id="PTHR21624">
    <property type="entry name" value="STEROL DESATURASE-RELATED PROTEIN"/>
    <property type="match status" value="1"/>
</dbReference>
<name>A0A437KQE9_9FLAO</name>
<dbReference type="AlphaFoldDB" id="A0A437KQE9"/>
<proteinExistence type="predicted"/>
<evidence type="ECO:0000313" key="9">
    <source>
        <dbReference type="EMBL" id="RVT73969.1"/>
    </source>
</evidence>
<comment type="subcellular location">
    <subcellularLocation>
        <location evidence="1">Endomembrane system</location>
        <topology evidence="1">Multi-pass membrane protein</topology>
    </subcellularLocation>
</comment>
<evidence type="ECO:0000256" key="3">
    <source>
        <dbReference type="ARBA" id="ARBA00022989"/>
    </source>
</evidence>
<dbReference type="GO" id="GO:0008610">
    <property type="term" value="P:lipid biosynthetic process"/>
    <property type="evidence" value="ECO:0007669"/>
    <property type="project" value="InterPro"/>
</dbReference>
<sequence length="271" mass="32084">MELKIFYAFLAVFFIAGSFVEYTLTYKKHQNYYKIKDTFSSIKLMLAGLVFDMGMKILTIYGLIKLSAYALFNLGYDWWSWILCFVIWDFCFYCKHYTEHNVRFMWAIHVNHHSSPHMNLSTSLRSGVFKGIYRYFFYIPIIFLGFPLEMLIIIYGIGKLWAFFSHSQKLGNWGVLEKFLITPLHHAVHHSCNEQNLNKNFGETLIIWDKLFGSFQKNKGNLIYGIHEEVDHSSFYKTVMHEFENMANDVKNAKNSKERLLYIFGKPGWNK</sequence>